<protein>
    <submittedName>
        <fullName evidence="3">Uncharacterized protein</fullName>
    </submittedName>
</protein>
<accession>A0A9W8AZX5</accession>
<sequence>MVVLLTNRVLLVGCLSILHYVTQVEVVVAMENRPDKYDSSSSRDTRWSSAFRDNGIDPFLGTPSEFQHISPKHGKERQRAESSAALEYDIGENGVTAITQARPRVSSTSSNTYLQESDTSNKIPPLDYSEYIDFPEDIVDSDMAANSRGSASNRINTPDEFFSELKNYLAEYYPVVEVDEVLTAKTIQSESTKKLFRYYQRGQFPEIENLVNEFLEGPSL</sequence>
<feature type="non-terminal residue" evidence="3">
    <location>
        <position position="220"/>
    </location>
</feature>
<organism evidence="3 4">
    <name type="scientific">Dispira parvispora</name>
    <dbReference type="NCBI Taxonomy" id="1520584"/>
    <lineage>
        <taxon>Eukaryota</taxon>
        <taxon>Fungi</taxon>
        <taxon>Fungi incertae sedis</taxon>
        <taxon>Zoopagomycota</taxon>
        <taxon>Kickxellomycotina</taxon>
        <taxon>Dimargaritomycetes</taxon>
        <taxon>Dimargaritales</taxon>
        <taxon>Dimargaritaceae</taxon>
        <taxon>Dispira</taxon>
    </lineage>
</organism>
<evidence type="ECO:0000256" key="1">
    <source>
        <dbReference type="SAM" id="MobiDB-lite"/>
    </source>
</evidence>
<evidence type="ECO:0000313" key="4">
    <source>
        <dbReference type="Proteomes" id="UP001150925"/>
    </source>
</evidence>
<dbReference type="Proteomes" id="UP001150925">
    <property type="component" value="Unassembled WGS sequence"/>
</dbReference>
<feature type="region of interest" description="Disordered" evidence="1">
    <location>
        <begin position="99"/>
        <end position="126"/>
    </location>
</feature>
<dbReference type="EMBL" id="JANBPY010000144">
    <property type="protein sequence ID" value="KAJ1968725.1"/>
    <property type="molecule type" value="Genomic_DNA"/>
</dbReference>
<evidence type="ECO:0000313" key="3">
    <source>
        <dbReference type="EMBL" id="KAJ1968725.1"/>
    </source>
</evidence>
<feature type="compositionally biased region" description="Polar residues" evidence="1">
    <location>
        <begin position="105"/>
        <end position="122"/>
    </location>
</feature>
<feature type="chain" id="PRO_5040726519" evidence="2">
    <location>
        <begin position="24"/>
        <end position="220"/>
    </location>
</feature>
<feature type="signal peptide" evidence="2">
    <location>
        <begin position="1"/>
        <end position="23"/>
    </location>
</feature>
<reference evidence="3" key="1">
    <citation type="submission" date="2022-07" db="EMBL/GenBank/DDBJ databases">
        <title>Phylogenomic reconstructions and comparative analyses of Kickxellomycotina fungi.</title>
        <authorList>
            <person name="Reynolds N.K."/>
            <person name="Stajich J.E."/>
            <person name="Barry K."/>
            <person name="Grigoriev I.V."/>
            <person name="Crous P."/>
            <person name="Smith M.E."/>
        </authorList>
    </citation>
    <scope>NUCLEOTIDE SEQUENCE</scope>
    <source>
        <strain evidence="3">RSA 1196</strain>
    </source>
</reference>
<name>A0A9W8AZX5_9FUNG</name>
<proteinExistence type="predicted"/>
<dbReference type="AlphaFoldDB" id="A0A9W8AZX5"/>
<keyword evidence="4" id="KW-1185">Reference proteome</keyword>
<comment type="caution">
    <text evidence="3">The sequence shown here is derived from an EMBL/GenBank/DDBJ whole genome shotgun (WGS) entry which is preliminary data.</text>
</comment>
<gene>
    <name evidence="3" type="ORF">IWQ62_001072</name>
</gene>
<keyword evidence="2" id="KW-0732">Signal</keyword>
<evidence type="ECO:0000256" key="2">
    <source>
        <dbReference type="SAM" id="SignalP"/>
    </source>
</evidence>